<dbReference type="InterPro" id="IPR039877">
    <property type="entry name" value="TMEM131-like"/>
</dbReference>
<dbReference type="Proteomes" id="UP000001593">
    <property type="component" value="Unassembled WGS sequence"/>
</dbReference>
<accession>A7S3F5</accession>
<feature type="non-terminal residue" evidence="7">
    <location>
        <position position="920"/>
    </location>
</feature>
<dbReference type="InterPro" id="IPR055436">
    <property type="entry name" value="Ig_TMEM131L_4"/>
</dbReference>
<name>A7S3F5_NEMVE</name>
<dbReference type="EMBL" id="DS469573">
    <property type="protein sequence ID" value="EDO41717.1"/>
    <property type="molecule type" value="Genomic_DNA"/>
</dbReference>
<dbReference type="Gene3D" id="2.60.40.10">
    <property type="entry name" value="Immunoglobulins"/>
    <property type="match status" value="2"/>
</dbReference>
<dbReference type="InterPro" id="IPR055435">
    <property type="entry name" value="Ig_TMEM131L_3"/>
</dbReference>
<evidence type="ECO:0000256" key="1">
    <source>
        <dbReference type="SAM" id="MobiDB-lite"/>
    </source>
</evidence>
<dbReference type="Pfam" id="PF24499">
    <property type="entry name" value="Ig_TMEM131L_4"/>
    <property type="match status" value="1"/>
</dbReference>
<evidence type="ECO:0000313" key="8">
    <source>
        <dbReference type="Proteomes" id="UP000001593"/>
    </source>
</evidence>
<dbReference type="InterPro" id="IPR055437">
    <property type="entry name" value="TMEM131L_Ig_5"/>
</dbReference>
<gene>
    <name evidence="7" type="ORF">NEMVEDRAFT_v1g103163</name>
</gene>
<evidence type="ECO:0000259" key="6">
    <source>
        <dbReference type="Pfam" id="PF24501"/>
    </source>
</evidence>
<protein>
    <recommendedName>
        <fullName evidence="9">Transmembrane protein 131</fullName>
    </recommendedName>
</protein>
<dbReference type="STRING" id="45351.A7S3F5"/>
<dbReference type="Pfam" id="PF24495">
    <property type="entry name" value="Ig_TMEM131_2"/>
    <property type="match status" value="1"/>
</dbReference>
<feature type="domain" description="TMEM131L third Ig-like" evidence="4">
    <location>
        <begin position="181"/>
        <end position="267"/>
    </location>
</feature>
<dbReference type="Pfam" id="PF24498">
    <property type="entry name" value="Ig_TMEM131L_3"/>
    <property type="match status" value="1"/>
</dbReference>
<keyword evidence="2" id="KW-0812">Transmembrane</keyword>
<dbReference type="PhylomeDB" id="A7S3F5"/>
<reference evidence="7 8" key="1">
    <citation type="journal article" date="2007" name="Science">
        <title>Sea anemone genome reveals ancestral eumetazoan gene repertoire and genomic organization.</title>
        <authorList>
            <person name="Putnam N.H."/>
            <person name="Srivastava M."/>
            <person name="Hellsten U."/>
            <person name="Dirks B."/>
            <person name="Chapman J."/>
            <person name="Salamov A."/>
            <person name="Terry A."/>
            <person name="Shapiro H."/>
            <person name="Lindquist E."/>
            <person name="Kapitonov V.V."/>
            <person name="Jurka J."/>
            <person name="Genikhovich G."/>
            <person name="Grigoriev I.V."/>
            <person name="Lucas S.M."/>
            <person name="Steele R.E."/>
            <person name="Finnerty J.R."/>
            <person name="Technau U."/>
            <person name="Martindale M.Q."/>
            <person name="Rokhsar D.S."/>
        </authorList>
    </citation>
    <scope>NUCLEOTIDE SEQUENCE [LARGE SCALE GENOMIC DNA]</scope>
    <source>
        <strain evidence="8">CH2 X CH6</strain>
    </source>
</reference>
<keyword evidence="8" id="KW-1185">Reference proteome</keyword>
<dbReference type="InParanoid" id="A7S3F5"/>
<keyword evidence="2" id="KW-1133">Transmembrane helix</keyword>
<feature type="transmembrane region" description="Helical" evidence="2">
    <location>
        <begin position="861"/>
        <end position="882"/>
    </location>
</feature>
<feature type="region of interest" description="Disordered" evidence="1">
    <location>
        <begin position="330"/>
        <end position="353"/>
    </location>
</feature>
<proteinExistence type="predicted"/>
<evidence type="ECO:0000256" key="2">
    <source>
        <dbReference type="SAM" id="Phobius"/>
    </source>
</evidence>
<evidence type="ECO:0000259" key="4">
    <source>
        <dbReference type="Pfam" id="PF24498"/>
    </source>
</evidence>
<evidence type="ECO:0000313" key="7">
    <source>
        <dbReference type="EMBL" id="EDO41717.1"/>
    </source>
</evidence>
<dbReference type="AlphaFoldDB" id="A7S3F5"/>
<feature type="non-terminal residue" evidence="7">
    <location>
        <position position="1"/>
    </location>
</feature>
<feature type="domain" description="TMEM131L fourth Ig-like" evidence="5">
    <location>
        <begin position="570"/>
        <end position="713"/>
    </location>
</feature>
<organism evidence="7 8">
    <name type="scientific">Nematostella vectensis</name>
    <name type="common">Starlet sea anemone</name>
    <dbReference type="NCBI Taxonomy" id="45351"/>
    <lineage>
        <taxon>Eukaryota</taxon>
        <taxon>Metazoa</taxon>
        <taxon>Cnidaria</taxon>
        <taxon>Anthozoa</taxon>
        <taxon>Hexacorallia</taxon>
        <taxon>Actiniaria</taxon>
        <taxon>Edwardsiidae</taxon>
        <taxon>Nematostella</taxon>
    </lineage>
</organism>
<feature type="domain" description="TMEM131 second Ig-like" evidence="3">
    <location>
        <begin position="2"/>
        <end position="31"/>
    </location>
</feature>
<evidence type="ECO:0000259" key="5">
    <source>
        <dbReference type="Pfam" id="PF24499"/>
    </source>
</evidence>
<dbReference type="InterPro" id="IPR056311">
    <property type="entry name" value="TMEM131_Ig_2"/>
</dbReference>
<dbReference type="PANTHER" id="PTHR22050">
    <property type="entry name" value="RW1 PROTEIN HOMOLOG"/>
    <property type="match status" value="1"/>
</dbReference>
<dbReference type="Pfam" id="PF24501">
    <property type="entry name" value="Ig_TMEM131L_5"/>
    <property type="match status" value="1"/>
</dbReference>
<evidence type="ECO:0008006" key="9">
    <source>
        <dbReference type="Google" id="ProtNLM"/>
    </source>
</evidence>
<keyword evidence="2" id="KW-0472">Membrane</keyword>
<sequence length="920" mass="101116">QEIPPYETKTLMRVSFVSHAANNHTAFIRIKTSTPAPSNEFLILPVEVEVTTAPGLFSSVDMIDFGTLRTMDEPKTVGIYLLNSGPKQVHVSSVAVEPGNSAVSVTFSPVVLKQLSKYSKVASITYSAYHVKRSRQFTGKIVIKTNSKSTPKMEIPYQANVLQGTIAYSVSKTRFFVGKPPFLPVVRELPITNTFSFSVIIYDATFPPEVQNLFSIVNFTKPALIKPHQTATPFYVHFVANGSDTSLSTILRVYTNASIFTIPIHCYDGKIKYVVNGIEEDVVDYGTVGTGENRTKTVKLINNNPIEVIITNITCNLTYAIMKLIDTKPNNNSRHHKGTSSQSKETDEPGKIQPDTIIIKPAHTTTFSVEVVIPKKEGQFAGEIQITTDYEVLHIPIYFRALDGQVTPSPLLLTFPPTFPGRTEVQPVYLHSTFSTPLNLVTVRCDPADGRFTFRPLSSGSTVEANTNVQVRVGSVQFKPSFGCKGQCYMGLGTGTRGTKWLSTLTLPSDVGDHDNQYAEKLQRVYDSLKQSGNTAMNVSLIISTDLVRNIPVQMHASLTWPSLAPDKPVKFPLTHVGNFSTKHFFLENPADVPVVVQVLPLSVYPPGFLDVISDRFDTDTYSLEQSKNVFSLPGSYQPKVQCALLNLAAHDLQEKLGVTPADHTLVTILGPRSREKITVQFSPQDDRFSSSVLLLRNNLTVVDIVAVQGQGARGEFMLNGRKPGLDSTLLFELKSVHLSECHKDTPRTRTLAPISVKKVLTATNPGQLAIQVNSISISGYECEGYGFKVLNCKSFILNPNTSRRIEIAFTPDFTMSRVTRKLEVKSTFGPVMEFMLVATIPPHLLPLCAAATGRSNWGPIVQGIMAIAMGVVCVFVVMAAYSEAKKILGVCLRDRPIFDMNAEEIGQVFDLNAIAGVKP</sequence>
<dbReference type="InterPro" id="IPR013783">
    <property type="entry name" value="Ig-like_fold"/>
</dbReference>
<dbReference type="PANTHER" id="PTHR22050:SF0">
    <property type="entry name" value="TRANSMEMBRANE PROTEIN 131 HOMOLOG"/>
    <property type="match status" value="1"/>
</dbReference>
<dbReference type="eggNOG" id="KOG3620">
    <property type="taxonomic scope" value="Eukaryota"/>
</dbReference>
<evidence type="ECO:0000259" key="3">
    <source>
        <dbReference type="Pfam" id="PF24495"/>
    </source>
</evidence>
<dbReference type="HOGENOM" id="CLU_317042_0_0_1"/>
<dbReference type="OMA" id="PSQMIIA"/>
<feature type="domain" description="TMEM131L fifth Ig-like" evidence="6">
    <location>
        <begin position="765"/>
        <end position="828"/>
    </location>
</feature>